<reference evidence="1" key="1">
    <citation type="submission" date="2014-09" db="EMBL/GenBank/DDBJ databases">
        <authorList>
            <person name="Magalhaes I.L.F."/>
            <person name="Oliveira U."/>
            <person name="Santos F.R."/>
            <person name="Vidigal T.H.D.A."/>
            <person name="Brescovit A.D."/>
            <person name="Santos A.J."/>
        </authorList>
    </citation>
    <scope>NUCLEOTIDE SEQUENCE</scope>
    <source>
        <tissue evidence="1">Shoot tissue taken approximately 20 cm above the soil surface</tissue>
    </source>
</reference>
<proteinExistence type="predicted"/>
<organism evidence="1">
    <name type="scientific">Arundo donax</name>
    <name type="common">Giant reed</name>
    <name type="synonym">Donax arundinaceus</name>
    <dbReference type="NCBI Taxonomy" id="35708"/>
    <lineage>
        <taxon>Eukaryota</taxon>
        <taxon>Viridiplantae</taxon>
        <taxon>Streptophyta</taxon>
        <taxon>Embryophyta</taxon>
        <taxon>Tracheophyta</taxon>
        <taxon>Spermatophyta</taxon>
        <taxon>Magnoliopsida</taxon>
        <taxon>Liliopsida</taxon>
        <taxon>Poales</taxon>
        <taxon>Poaceae</taxon>
        <taxon>PACMAD clade</taxon>
        <taxon>Arundinoideae</taxon>
        <taxon>Arundineae</taxon>
        <taxon>Arundo</taxon>
    </lineage>
</organism>
<name>A0A0A8YR91_ARUDO</name>
<evidence type="ECO:0000313" key="1">
    <source>
        <dbReference type="EMBL" id="JAD27395.1"/>
    </source>
</evidence>
<accession>A0A0A8YR91</accession>
<reference evidence="1" key="2">
    <citation type="journal article" date="2015" name="Data Brief">
        <title>Shoot transcriptome of the giant reed, Arundo donax.</title>
        <authorList>
            <person name="Barrero R.A."/>
            <person name="Guerrero F.D."/>
            <person name="Moolhuijzen P."/>
            <person name="Goolsby J.A."/>
            <person name="Tidwell J."/>
            <person name="Bellgard S.E."/>
            <person name="Bellgard M.I."/>
        </authorList>
    </citation>
    <scope>NUCLEOTIDE SEQUENCE</scope>
    <source>
        <tissue evidence="1">Shoot tissue taken approximately 20 cm above the soil surface</tissue>
    </source>
</reference>
<protein>
    <submittedName>
        <fullName evidence="1">Uncharacterized protein</fullName>
    </submittedName>
</protein>
<sequence length="46" mass="5271">MTDIAIQTEHMKQPCLYAMKTILVTPADTFGIEIYYVIFISVRSSM</sequence>
<dbReference type="EMBL" id="GBRH01270500">
    <property type="protein sequence ID" value="JAD27395.1"/>
    <property type="molecule type" value="Transcribed_RNA"/>
</dbReference>
<dbReference type="AlphaFoldDB" id="A0A0A8YR91"/>